<name>A0A2T6ZLS8_TUBBO</name>
<feature type="region of interest" description="Disordered" evidence="1">
    <location>
        <begin position="329"/>
        <end position="359"/>
    </location>
</feature>
<organism evidence="2 3">
    <name type="scientific">Tuber borchii</name>
    <name type="common">White truffle</name>
    <dbReference type="NCBI Taxonomy" id="42251"/>
    <lineage>
        <taxon>Eukaryota</taxon>
        <taxon>Fungi</taxon>
        <taxon>Dikarya</taxon>
        <taxon>Ascomycota</taxon>
        <taxon>Pezizomycotina</taxon>
        <taxon>Pezizomycetes</taxon>
        <taxon>Pezizales</taxon>
        <taxon>Tuberaceae</taxon>
        <taxon>Tuber</taxon>
    </lineage>
</organism>
<dbReference type="OrthoDB" id="5510554at2759"/>
<protein>
    <submittedName>
        <fullName evidence="2">Uncharacterized protein</fullName>
    </submittedName>
</protein>
<feature type="region of interest" description="Disordered" evidence="1">
    <location>
        <begin position="454"/>
        <end position="481"/>
    </location>
</feature>
<feature type="region of interest" description="Disordered" evidence="1">
    <location>
        <begin position="692"/>
        <end position="716"/>
    </location>
</feature>
<feature type="compositionally biased region" description="Polar residues" evidence="1">
    <location>
        <begin position="346"/>
        <end position="355"/>
    </location>
</feature>
<evidence type="ECO:0000313" key="3">
    <source>
        <dbReference type="Proteomes" id="UP000244722"/>
    </source>
</evidence>
<dbReference type="Proteomes" id="UP000244722">
    <property type="component" value="Unassembled WGS sequence"/>
</dbReference>
<reference evidence="2 3" key="1">
    <citation type="submission" date="2017-04" db="EMBL/GenBank/DDBJ databases">
        <title>Draft genome sequence of Tuber borchii Vittad., a whitish edible truffle.</title>
        <authorList>
            <consortium name="DOE Joint Genome Institute"/>
            <person name="Murat C."/>
            <person name="Kuo A."/>
            <person name="Barry K.W."/>
            <person name="Clum A."/>
            <person name="Dockter R.B."/>
            <person name="Fauchery L."/>
            <person name="Iotti M."/>
            <person name="Kohler A."/>
            <person name="Labutti K."/>
            <person name="Lindquist E.A."/>
            <person name="Lipzen A."/>
            <person name="Ohm R.A."/>
            <person name="Wang M."/>
            <person name="Grigoriev I.V."/>
            <person name="Zambonelli A."/>
            <person name="Martin F.M."/>
        </authorList>
    </citation>
    <scope>NUCLEOTIDE SEQUENCE [LARGE SCALE GENOMIC DNA]</scope>
    <source>
        <strain evidence="2 3">Tbo3840</strain>
    </source>
</reference>
<proteinExistence type="predicted"/>
<dbReference type="AlphaFoldDB" id="A0A2T6ZLS8"/>
<keyword evidence="3" id="KW-1185">Reference proteome</keyword>
<accession>A0A2T6ZLS8</accession>
<evidence type="ECO:0000313" key="2">
    <source>
        <dbReference type="EMBL" id="PUU76447.1"/>
    </source>
</evidence>
<sequence length="915" mass="97349">MSKITEASAPFSGPSFSPFPQNPNIPIGDVLVDGVSQKTTFPTEISIESLVPYIPRGRKPLEAPTPPLSTPGYTMANGLNFGKIAFPPSAPVFGRKIKVPRGLLVGAEPAEFAFVSEKQCKIPMSPSEAIFTAGKPIKPVRKSHLLAKELEISFADASVSPGAVFVGTGYGRLDGGDEVVEELEDEVVVGARMAGVTTESTNKSFCVQGISSQDLENSLSLALQTPLPDDDEPFSEDELFTLSLALNTPLPVDTEFDLEWALPTPEIGKEPSPEVHDDKPLLDRLEGIDKVIGGLESEAIALKSHAVTSAVTYEDPTLCLSIAVETPLPDDDELSSQDASPALSPALNTLTPDTESSSEHPLLILECESPPEAESDGKPLLEAHSAVLANDMFTAEESIGRLCKHSILLAGELESSFADTPFSWETIFGGAEMGGLEGADEVINGLEDKVVESARTPGITTKGRTDKSSCTPAVSSDSSSEDLTKSLSLALKTPLPDDDEFGSEDTSLIHSLAVSTPLPVDTESDSESPVSILQRESSLKVDERELLRNTCQDIGAVGISASPLLTKVILATREPIKPLCRHIPPVSKEPGIAFHNASVSPELISGGASLALSLALDTPLPFEAESHFERPLSDLEMESPPLESADRNKPLSEALQDVAITKSPDITISMGELDTGAANGYLEKGDRERKNINAGNEQDPVGNTHPHSHSLPIKNPSLTFKANTATAECAFDLPPQNKRSASKSETYEHCQIIKNPTITPRACATTLDPLHSHTAMSCGLSSTLSSGVSTGIGTREPDPTLVGFREAKSEFDFTDIFVGLFKEVGAVDLALSTITPSTSAGTTRSWPQDLPTDEGFHKNEVAASLVGARSATSEKKLAVRKVFAKFGKASVRERVRKGAIKLFNKFSPIPVDVVE</sequence>
<evidence type="ECO:0000256" key="1">
    <source>
        <dbReference type="SAM" id="MobiDB-lite"/>
    </source>
</evidence>
<gene>
    <name evidence="2" type="ORF">B9Z19DRAFT_1066644</name>
</gene>
<dbReference type="EMBL" id="NESQ01000189">
    <property type="protein sequence ID" value="PUU76447.1"/>
    <property type="molecule type" value="Genomic_DNA"/>
</dbReference>
<comment type="caution">
    <text evidence="2">The sequence shown here is derived from an EMBL/GenBank/DDBJ whole genome shotgun (WGS) entry which is preliminary data.</text>
</comment>